<evidence type="ECO:0000256" key="8">
    <source>
        <dbReference type="ARBA" id="ARBA00023125"/>
    </source>
</evidence>
<dbReference type="SMART" id="SM00490">
    <property type="entry name" value="HELICc"/>
    <property type="match status" value="1"/>
</dbReference>
<keyword evidence="3" id="KW-0547">Nucleotide-binding</keyword>
<evidence type="ECO:0000256" key="9">
    <source>
        <dbReference type="ARBA" id="ARBA00023172"/>
    </source>
</evidence>
<dbReference type="GO" id="GO:0016787">
    <property type="term" value="F:hydrolase activity"/>
    <property type="evidence" value="ECO:0007669"/>
    <property type="project" value="UniProtKB-KW"/>
</dbReference>
<keyword evidence="8" id="KW-0238">DNA-binding</keyword>
<dbReference type="PANTHER" id="PTHR47964">
    <property type="entry name" value="ATP-DEPENDENT DNA HELICASE HOMOLOG RECG, CHLOROPLASTIC"/>
    <property type="match status" value="1"/>
</dbReference>
<evidence type="ECO:0000256" key="6">
    <source>
        <dbReference type="ARBA" id="ARBA00022806"/>
    </source>
</evidence>
<evidence type="ECO:0000313" key="19">
    <source>
        <dbReference type="EMBL" id="CAB4790992.1"/>
    </source>
</evidence>
<evidence type="ECO:0000256" key="15">
    <source>
        <dbReference type="ARBA" id="ARBA00049803"/>
    </source>
</evidence>
<dbReference type="Pfam" id="PF00271">
    <property type="entry name" value="Helicase_C"/>
    <property type="match status" value="1"/>
</dbReference>
<dbReference type="PROSITE" id="PS51192">
    <property type="entry name" value="HELICASE_ATP_BIND_1"/>
    <property type="match status" value="1"/>
</dbReference>
<dbReference type="GO" id="GO:0005524">
    <property type="term" value="F:ATP binding"/>
    <property type="evidence" value="ECO:0007669"/>
    <property type="project" value="UniProtKB-KW"/>
</dbReference>
<keyword evidence="4" id="KW-0227">DNA damage</keyword>
<feature type="domain" description="Helicase C-terminal" evidence="18">
    <location>
        <begin position="503"/>
        <end position="670"/>
    </location>
</feature>
<dbReference type="InterPro" id="IPR001650">
    <property type="entry name" value="Helicase_C-like"/>
</dbReference>
<dbReference type="GO" id="GO:0043138">
    <property type="term" value="F:3'-5' DNA helicase activity"/>
    <property type="evidence" value="ECO:0007669"/>
    <property type="project" value="UniProtKB-EC"/>
</dbReference>
<dbReference type="CDD" id="cd04488">
    <property type="entry name" value="RecG_wedge_OBF"/>
    <property type="match status" value="1"/>
</dbReference>
<dbReference type="GO" id="GO:0003677">
    <property type="term" value="F:DNA binding"/>
    <property type="evidence" value="ECO:0007669"/>
    <property type="project" value="UniProtKB-KW"/>
</dbReference>
<dbReference type="EC" id="5.6.2.4" evidence="13"/>
<dbReference type="EMBL" id="CAFAAB010000155">
    <property type="protein sequence ID" value="CAB4790992.1"/>
    <property type="molecule type" value="Genomic_DNA"/>
</dbReference>
<dbReference type="InterPro" id="IPR011545">
    <property type="entry name" value="DEAD/DEAH_box_helicase_dom"/>
</dbReference>
<dbReference type="Pfam" id="PF17191">
    <property type="entry name" value="RecG_wedge"/>
    <property type="match status" value="1"/>
</dbReference>
<dbReference type="GO" id="GO:0006310">
    <property type="term" value="P:DNA recombination"/>
    <property type="evidence" value="ECO:0007669"/>
    <property type="project" value="UniProtKB-KW"/>
</dbReference>
<evidence type="ECO:0000259" key="17">
    <source>
        <dbReference type="PROSITE" id="PS51192"/>
    </source>
</evidence>
<dbReference type="AlphaFoldDB" id="A0A6J6X2A9"/>
<dbReference type="NCBIfam" id="NF008168">
    <property type="entry name" value="PRK10917.2-2"/>
    <property type="match status" value="1"/>
</dbReference>
<comment type="similarity">
    <text evidence="1">Belongs to the helicase family. RecG subfamily.</text>
</comment>
<dbReference type="InterPro" id="IPR027417">
    <property type="entry name" value="P-loop_NTPase"/>
</dbReference>
<dbReference type="InterPro" id="IPR004609">
    <property type="entry name" value="ATP-dep_DNA_helicase_RecG"/>
</dbReference>
<evidence type="ECO:0000256" key="3">
    <source>
        <dbReference type="ARBA" id="ARBA00022741"/>
    </source>
</evidence>
<evidence type="ECO:0000256" key="12">
    <source>
        <dbReference type="ARBA" id="ARBA00034617"/>
    </source>
</evidence>
<evidence type="ECO:0000256" key="7">
    <source>
        <dbReference type="ARBA" id="ARBA00022840"/>
    </source>
</evidence>
<evidence type="ECO:0000256" key="13">
    <source>
        <dbReference type="ARBA" id="ARBA00034808"/>
    </source>
</evidence>
<reference evidence="19" key="1">
    <citation type="submission" date="2020-05" db="EMBL/GenBank/DDBJ databases">
        <authorList>
            <person name="Chiriac C."/>
            <person name="Salcher M."/>
            <person name="Ghai R."/>
            <person name="Kavagutti S V."/>
        </authorList>
    </citation>
    <scope>NUCLEOTIDE SEQUENCE</scope>
</reference>
<keyword evidence="10" id="KW-0234">DNA repair</keyword>
<keyword evidence="11" id="KW-0413">Isomerase</keyword>
<dbReference type="NCBIfam" id="TIGR00643">
    <property type="entry name" value="recG"/>
    <property type="match status" value="1"/>
</dbReference>
<dbReference type="SMART" id="SM00487">
    <property type="entry name" value="DEXDc"/>
    <property type="match status" value="1"/>
</dbReference>
<dbReference type="SUPFAM" id="SSF52540">
    <property type="entry name" value="P-loop containing nucleoside triphosphate hydrolases"/>
    <property type="match status" value="1"/>
</dbReference>
<keyword evidence="6" id="KW-0347">Helicase</keyword>
<evidence type="ECO:0000256" key="11">
    <source>
        <dbReference type="ARBA" id="ARBA00023235"/>
    </source>
</evidence>
<evidence type="ECO:0000259" key="18">
    <source>
        <dbReference type="PROSITE" id="PS51194"/>
    </source>
</evidence>
<keyword evidence="7" id="KW-0067">ATP-binding</keyword>
<dbReference type="InterPro" id="IPR047112">
    <property type="entry name" value="RecG/Mfd"/>
</dbReference>
<gene>
    <name evidence="19" type="ORF">UFOPK2958_01194</name>
</gene>
<dbReference type="Pfam" id="PF19833">
    <property type="entry name" value="RecG_dom3_C"/>
    <property type="match status" value="1"/>
</dbReference>
<dbReference type="InterPro" id="IPR012340">
    <property type="entry name" value="NA-bd_OB-fold"/>
</dbReference>
<dbReference type="GO" id="GO:0006281">
    <property type="term" value="P:DNA repair"/>
    <property type="evidence" value="ECO:0007669"/>
    <property type="project" value="UniProtKB-KW"/>
</dbReference>
<evidence type="ECO:0000256" key="4">
    <source>
        <dbReference type="ARBA" id="ARBA00022763"/>
    </source>
</evidence>
<evidence type="ECO:0000256" key="14">
    <source>
        <dbReference type="ARBA" id="ARBA00048988"/>
    </source>
</evidence>
<dbReference type="InterPro" id="IPR045562">
    <property type="entry name" value="RecG_dom3_C"/>
</dbReference>
<comment type="catalytic activity">
    <reaction evidence="12">
        <text>Couples ATP hydrolysis with the unwinding of duplex DNA by translocating in the 3'-5' direction.</text>
        <dbReference type="EC" id="5.6.2.4"/>
    </reaction>
</comment>
<evidence type="ECO:0000256" key="16">
    <source>
        <dbReference type="ARBA" id="ARBA00049819"/>
    </source>
</evidence>
<name>A0A6J6X2A9_9ZZZZ</name>
<evidence type="ECO:0000256" key="1">
    <source>
        <dbReference type="ARBA" id="ARBA00007504"/>
    </source>
</evidence>
<dbReference type="Pfam" id="PF00270">
    <property type="entry name" value="DEAD"/>
    <property type="match status" value="1"/>
</dbReference>
<accession>A0A6J6X2A9</accession>
<proteinExistence type="inferred from homology"/>
<dbReference type="PROSITE" id="PS51194">
    <property type="entry name" value="HELICASE_CTER"/>
    <property type="match status" value="1"/>
</dbReference>
<evidence type="ECO:0000256" key="2">
    <source>
        <dbReference type="ARBA" id="ARBA00017846"/>
    </source>
</evidence>
<evidence type="ECO:0000256" key="10">
    <source>
        <dbReference type="ARBA" id="ARBA00023204"/>
    </source>
</evidence>
<dbReference type="SUPFAM" id="SSF50249">
    <property type="entry name" value="Nucleic acid-binding proteins"/>
    <property type="match status" value="1"/>
</dbReference>
<dbReference type="Gene3D" id="3.40.50.300">
    <property type="entry name" value="P-loop containing nucleotide triphosphate hydrolases"/>
    <property type="match status" value="2"/>
</dbReference>
<dbReference type="InterPro" id="IPR033454">
    <property type="entry name" value="RecG_wedge"/>
</dbReference>
<dbReference type="Gene3D" id="2.40.50.140">
    <property type="entry name" value="Nucleic acid-binding proteins"/>
    <property type="match status" value="1"/>
</dbReference>
<dbReference type="PANTHER" id="PTHR47964:SF1">
    <property type="entry name" value="ATP-DEPENDENT DNA HELICASE HOMOLOG RECG, CHLOROPLASTIC"/>
    <property type="match status" value="1"/>
</dbReference>
<keyword evidence="9" id="KW-0233">DNA recombination</keyword>
<comment type="catalytic activity">
    <reaction evidence="14">
        <text>ATP + H2O = ADP + phosphate + H(+)</text>
        <dbReference type="Rhea" id="RHEA:13065"/>
        <dbReference type="ChEBI" id="CHEBI:15377"/>
        <dbReference type="ChEBI" id="CHEBI:15378"/>
        <dbReference type="ChEBI" id="CHEBI:30616"/>
        <dbReference type="ChEBI" id="CHEBI:43474"/>
        <dbReference type="ChEBI" id="CHEBI:456216"/>
        <dbReference type="EC" id="5.6.2.4"/>
    </reaction>
</comment>
<dbReference type="CDD" id="cd17992">
    <property type="entry name" value="DEXHc_RecG"/>
    <property type="match status" value="1"/>
</dbReference>
<organism evidence="19">
    <name type="scientific">freshwater metagenome</name>
    <dbReference type="NCBI Taxonomy" id="449393"/>
    <lineage>
        <taxon>unclassified sequences</taxon>
        <taxon>metagenomes</taxon>
        <taxon>ecological metagenomes</taxon>
    </lineage>
</organism>
<evidence type="ECO:0000256" key="5">
    <source>
        <dbReference type="ARBA" id="ARBA00022801"/>
    </source>
</evidence>
<feature type="domain" description="Helicase ATP-binding" evidence="17">
    <location>
        <begin position="305"/>
        <end position="485"/>
    </location>
</feature>
<dbReference type="InterPro" id="IPR014001">
    <property type="entry name" value="Helicase_ATP-bd"/>
</dbReference>
<sequence length="737" mass="80708">MTTTGPRPLRRLADIAVSELRHVSEKRAAALAQMGIETVFDLITTYPRRYVDRTRQVDLSDLNVGEEIAIFAEVSKINSRRAQSGKAMVEATVSDGTDAIKIVFFNQVWRERQLTPGTQAMFFGKVTEYRGARQMTNPVVDVIVGASGVERDPSRVGRVVPIYPASGKAGFTSWEIGGFVEESLRRAGELTDPLDELLRQRHDLVTRSVAFTGIHAPSDLADVPPARRRLVFDEFLRLQLLLALRRSRIEREALGIQHVISPDDLDIPPGGLTDDSHPLVHRFLAGHRFELTGAQRRALSAIFTDLASPRPMHRLLQGDVGSGKTVVALTAMLAVVDGGHQAALMAPTEVLAEQHVASLRADLEGLTISDPRVLGGVRPVNVQLLAGKLKAPERRRAIEAIGRGDVDIVVGTHALITDDVKFRSLGLVVIDEQHRFGVEQRSALRDKGRESSGALRDPDLLVMTATPIPRTAALVLFGDLDSTILDELPSGRRPITTAWAKSGDEEAVAWEKVRSEVAAGHRAFVVCPLVEGSEKIEAASAVAERDRLATNELSGLNVGLLHGQMKDVEKEMTMERFRRGDLDVLVATTVIEVGVDIPEATVMIIEDAWRFGIAQLHQLRGRVGRSSLESFCYLFGDPSTADGVTRLEALVASHDGFYLAEVDLELRGEGTLLGARQRGRSDLKLASLARDGELLLLAREVANDLVEASVNLADYPELIEELRLFVDEEEAAFLFKS</sequence>
<keyword evidence="5" id="KW-0378">Hydrolase</keyword>
<protein>
    <recommendedName>
        <fullName evidence="2">ATP-dependent DNA helicase RecG</fullName>
        <ecNumber evidence="13">5.6.2.4</ecNumber>
    </recommendedName>
    <alternativeName>
        <fullName evidence="15">DNA branch migration protein RecG</fullName>
    </alternativeName>
    <alternativeName>
        <fullName evidence="16">Probable DNA 3'-5' helicase RecG</fullName>
    </alternativeName>
</protein>